<protein>
    <submittedName>
        <fullName evidence="2">Uncharacterized protein</fullName>
    </submittedName>
</protein>
<organism evidence="2 3">
    <name type="scientific">Modestobacter caceresii</name>
    <dbReference type="NCBI Taxonomy" id="1522368"/>
    <lineage>
        <taxon>Bacteria</taxon>
        <taxon>Bacillati</taxon>
        <taxon>Actinomycetota</taxon>
        <taxon>Actinomycetes</taxon>
        <taxon>Geodermatophilales</taxon>
        <taxon>Geodermatophilaceae</taxon>
        <taxon>Modestobacter</taxon>
    </lineage>
</organism>
<gene>
    <name evidence="2" type="ORF">IN07_18365</name>
</gene>
<accession>A0A098Y448</accession>
<dbReference type="Proteomes" id="UP000029713">
    <property type="component" value="Unassembled WGS sequence"/>
</dbReference>
<evidence type="ECO:0000313" key="3">
    <source>
        <dbReference type="Proteomes" id="UP000029713"/>
    </source>
</evidence>
<dbReference type="AlphaFoldDB" id="A0A098Y448"/>
<feature type="region of interest" description="Disordered" evidence="1">
    <location>
        <begin position="49"/>
        <end position="77"/>
    </location>
</feature>
<evidence type="ECO:0000313" key="2">
    <source>
        <dbReference type="EMBL" id="KGH45239.1"/>
    </source>
</evidence>
<name>A0A098Y448_9ACTN</name>
<proteinExistence type="predicted"/>
<keyword evidence="3" id="KW-1185">Reference proteome</keyword>
<reference evidence="2 3" key="1">
    <citation type="submission" date="2014-07" db="EMBL/GenBank/DDBJ databases">
        <title>Biosystematic studies on Modestobacter strains isolated from extreme hyper-arid desert soil and from historic building.</title>
        <authorList>
            <person name="Bukarasam K."/>
            <person name="Bull A."/>
            <person name="Girard G."/>
            <person name="van Wezel G."/>
            <person name="Goodfellow M."/>
        </authorList>
    </citation>
    <scope>NUCLEOTIDE SEQUENCE [LARGE SCALE GENOMIC DNA]</scope>
    <source>
        <strain evidence="2 3">KNN45-2b</strain>
    </source>
</reference>
<evidence type="ECO:0000256" key="1">
    <source>
        <dbReference type="SAM" id="MobiDB-lite"/>
    </source>
</evidence>
<dbReference type="EMBL" id="JPMX01000084">
    <property type="protein sequence ID" value="KGH45239.1"/>
    <property type="molecule type" value="Genomic_DNA"/>
</dbReference>
<feature type="compositionally biased region" description="Basic and acidic residues" evidence="1">
    <location>
        <begin position="53"/>
        <end position="66"/>
    </location>
</feature>
<comment type="caution">
    <text evidence="2">The sequence shown here is derived from an EMBL/GenBank/DDBJ whole genome shotgun (WGS) entry which is preliminary data.</text>
</comment>
<sequence>MTPSQVKAAQDQLERDRLMNRESDAAVVQIARAVRNAVVHGSMAPLTVSGTYGDKKFSRSTKETSQRSDTGIKATGL</sequence>